<dbReference type="PROSITE" id="PS60001">
    <property type="entry name" value="NOS"/>
    <property type="match status" value="1"/>
</dbReference>
<dbReference type="InterPro" id="IPR017142">
    <property type="entry name" value="Nitric_oxide_synthase_Oase-su"/>
</dbReference>
<feature type="domain" description="Nitric oxide synthase (NOS)" evidence="13">
    <location>
        <begin position="66"/>
        <end position="73"/>
    </location>
</feature>
<evidence type="ECO:0000256" key="4">
    <source>
        <dbReference type="ARBA" id="ARBA00012735"/>
    </source>
</evidence>
<evidence type="ECO:0000256" key="3">
    <source>
        <dbReference type="ARBA" id="ARBA00005411"/>
    </source>
</evidence>
<dbReference type="EMBL" id="JABBPN010000004">
    <property type="protein sequence ID" value="NMO95410.1"/>
    <property type="molecule type" value="Genomic_DNA"/>
</dbReference>
<dbReference type="Proteomes" id="UP000565468">
    <property type="component" value="Unassembled WGS sequence"/>
</dbReference>
<protein>
    <recommendedName>
        <fullName evidence="5 11">Nitric oxide synthase oxygenase</fullName>
        <ecNumber evidence="4 11">1.14.14.47</ecNumber>
    </recommendedName>
</protein>
<dbReference type="PIRSF" id="PIRSF037219">
    <property type="entry name" value="NOS_oxygenase"/>
    <property type="match status" value="1"/>
</dbReference>
<proteinExistence type="inferred from homology"/>
<evidence type="ECO:0000256" key="1">
    <source>
        <dbReference type="ARBA" id="ARBA00001971"/>
    </source>
</evidence>
<dbReference type="Gene3D" id="3.90.440.10">
    <property type="entry name" value="Nitric Oxide Synthase,Heme Domain,Chain A domain 2"/>
    <property type="match status" value="1"/>
</dbReference>
<comment type="caution">
    <text evidence="14">The sequence shown here is derived from an EMBL/GenBank/DDBJ whole genome shotgun (WGS) entry which is preliminary data.</text>
</comment>
<gene>
    <name evidence="14" type="ORF">HII30_06370</name>
</gene>
<sequence>MSVNLELKQSAERFILQCYTELDKTSDDIQHRIDEITAEIMDSGTYVHTYEELEHGAKMAWRNSNRCIGRLFWDKLRVTDARHAETAGQAARLLIQHVNKATNSGKIIPTITVFGPKHPQKEHLVIRNHQLIRYAGYEGRDGITGDPASLEFTSLCQSLGWSGTGGEYDILPLVIQQGDRRPAWFPIPEESILQISLAHPHIPDFESMQLQWYAVPIISDMNLEIGGITYPAAPFNGWYMGTEIGSRNLADSFRFNKLPVIADHLGLDRSRESSLWRDRALLELNTAVLYSFKQAGVSIVDHHTAAMQFRSFEDREYRSGRNVTGDWSWLIPPMSPAATHIFHSSYDNEMLSPAFRYKD</sequence>
<dbReference type="InterPro" id="IPR044940">
    <property type="entry name" value="NOS_dom_2"/>
</dbReference>
<comment type="cofactor">
    <cofactor evidence="1 11 12">
        <name>heme</name>
        <dbReference type="ChEBI" id="CHEBI:30413"/>
    </cofactor>
</comment>
<dbReference type="RefSeq" id="WP_169504194.1">
    <property type="nucleotide sequence ID" value="NZ_JABBPN010000004.1"/>
</dbReference>
<dbReference type="PANTHER" id="PTHR43410">
    <property type="entry name" value="NITRIC OXIDE SYNTHASE OXYGENASE"/>
    <property type="match status" value="1"/>
</dbReference>
<dbReference type="InterPro" id="IPR050607">
    <property type="entry name" value="NOS"/>
</dbReference>
<evidence type="ECO:0000256" key="7">
    <source>
        <dbReference type="ARBA" id="ARBA00022723"/>
    </source>
</evidence>
<keyword evidence="9 11" id="KW-0408">Iron</keyword>
<comment type="function">
    <text evidence="2 11">Catalyzes the production of nitric oxide.</text>
</comment>
<evidence type="ECO:0000256" key="2">
    <source>
        <dbReference type="ARBA" id="ARBA00002642"/>
    </source>
</evidence>
<reference evidence="14 15" key="1">
    <citation type="submission" date="2020-04" db="EMBL/GenBank/DDBJ databases">
        <title>Paenibacillus algicola sp. nov., a novel marine bacterium producing alginate lyase.</title>
        <authorList>
            <person name="Huang H."/>
        </authorList>
    </citation>
    <scope>NUCLEOTIDE SEQUENCE [LARGE SCALE GENOMIC DNA]</scope>
    <source>
        <strain evidence="14 15">L7-75</strain>
    </source>
</reference>
<keyword evidence="6 11" id="KW-0349">Heme</keyword>
<evidence type="ECO:0000256" key="6">
    <source>
        <dbReference type="ARBA" id="ARBA00022617"/>
    </source>
</evidence>
<dbReference type="Gene3D" id="3.90.340.10">
    <property type="entry name" value="Nitric Oxide Synthase, Chain A, domain 1"/>
    <property type="match status" value="1"/>
</dbReference>
<dbReference type="GO" id="GO:0046872">
    <property type="term" value="F:metal ion binding"/>
    <property type="evidence" value="ECO:0007669"/>
    <property type="project" value="UniProtKB-KW"/>
</dbReference>
<keyword evidence="7 11" id="KW-0479">Metal-binding</keyword>
<dbReference type="InterPro" id="IPR004030">
    <property type="entry name" value="NOS_N"/>
</dbReference>
<dbReference type="InterPro" id="IPR036119">
    <property type="entry name" value="NOS_N_sf"/>
</dbReference>
<name>A0A848M597_PAELE</name>
<dbReference type="SUPFAM" id="SSF56512">
    <property type="entry name" value="Nitric oxide (NO) synthase oxygenase domain"/>
    <property type="match status" value="1"/>
</dbReference>
<dbReference type="InterPro" id="IPR044943">
    <property type="entry name" value="NOS_dom_1"/>
</dbReference>
<feature type="binding site" description="axial binding residue" evidence="12">
    <location>
        <position position="67"/>
    </location>
    <ligand>
        <name>heme</name>
        <dbReference type="ChEBI" id="CHEBI:30413"/>
    </ligand>
    <ligandPart>
        <name>Fe</name>
        <dbReference type="ChEBI" id="CHEBI:18248"/>
    </ligandPart>
</feature>
<dbReference type="GO" id="GO:0006809">
    <property type="term" value="P:nitric oxide biosynthetic process"/>
    <property type="evidence" value="ECO:0007669"/>
    <property type="project" value="InterPro"/>
</dbReference>
<evidence type="ECO:0000256" key="8">
    <source>
        <dbReference type="ARBA" id="ARBA00023002"/>
    </source>
</evidence>
<accession>A0A848M597</accession>
<dbReference type="EC" id="1.14.14.47" evidence="4 11"/>
<dbReference type="GO" id="GO:0004517">
    <property type="term" value="F:nitric-oxide synthase activity"/>
    <property type="evidence" value="ECO:0007669"/>
    <property type="project" value="InterPro"/>
</dbReference>
<evidence type="ECO:0000256" key="11">
    <source>
        <dbReference type="PIRNR" id="PIRNR037219"/>
    </source>
</evidence>
<evidence type="ECO:0000313" key="14">
    <source>
        <dbReference type="EMBL" id="NMO95410.1"/>
    </source>
</evidence>
<evidence type="ECO:0000256" key="12">
    <source>
        <dbReference type="PIRSR" id="PIRSR037219-1"/>
    </source>
</evidence>
<comment type="catalytic activity">
    <reaction evidence="10">
        <text>3 reduced [flavodoxin] + 2 L-arginine + 4 O2 = 3 oxidized [flavodoxin] + 2 L-citrulline + 2 nitric oxide + 4 H2O + 5 H(+)</text>
        <dbReference type="Rhea" id="RHEA:52324"/>
        <dbReference type="Rhea" id="RHEA-COMP:10622"/>
        <dbReference type="Rhea" id="RHEA-COMP:10623"/>
        <dbReference type="ChEBI" id="CHEBI:15377"/>
        <dbReference type="ChEBI" id="CHEBI:15378"/>
        <dbReference type="ChEBI" id="CHEBI:15379"/>
        <dbReference type="ChEBI" id="CHEBI:16480"/>
        <dbReference type="ChEBI" id="CHEBI:32682"/>
        <dbReference type="ChEBI" id="CHEBI:57618"/>
        <dbReference type="ChEBI" id="CHEBI:57743"/>
        <dbReference type="ChEBI" id="CHEBI:58210"/>
        <dbReference type="EC" id="1.14.14.47"/>
    </reaction>
</comment>
<comment type="similarity">
    <text evidence="3 11">Belongs to the NOS family. Bacterial NOS oxygenase subfamily.</text>
</comment>
<evidence type="ECO:0000256" key="5">
    <source>
        <dbReference type="ARBA" id="ARBA00018859"/>
    </source>
</evidence>
<evidence type="ECO:0000256" key="10">
    <source>
        <dbReference type="ARBA" id="ARBA00048713"/>
    </source>
</evidence>
<comment type="miscellaneous">
    <text evidence="11">This protein is similar to the oxygenase domain of eukaryotic nitric oxide synthases but lacks the reductase domain which, in eukaryotes, is responsible for transfer of electrons to the ferric heme during nitric oxide synthesis.</text>
</comment>
<evidence type="ECO:0000313" key="15">
    <source>
        <dbReference type="Proteomes" id="UP000565468"/>
    </source>
</evidence>
<comment type="subunit">
    <text evidence="11">Homodimer.</text>
</comment>
<keyword evidence="15" id="KW-1185">Reference proteome</keyword>
<dbReference type="GO" id="GO:0020037">
    <property type="term" value="F:heme binding"/>
    <property type="evidence" value="ECO:0007669"/>
    <property type="project" value="InterPro"/>
</dbReference>
<dbReference type="AlphaFoldDB" id="A0A848M597"/>
<dbReference type="PANTHER" id="PTHR43410:SF1">
    <property type="entry name" value="NITRIC OXIDE SYNTHASE"/>
    <property type="match status" value="1"/>
</dbReference>
<dbReference type="Pfam" id="PF02898">
    <property type="entry name" value="NO_synthase"/>
    <property type="match status" value="1"/>
</dbReference>
<evidence type="ECO:0000259" key="13">
    <source>
        <dbReference type="PROSITE" id="PS60001"/>
    </source>
</evidence>
<dbReference type="Gene3D" id="3.90.1230.10">
    <property type="entry name" value="Nitric Oxide Synthase, Chain A, domain 3"/>
    <property type="match status" value="1"/>
</dbReference>
<dbReference type="InterPro" id="IPR044944">
    <property type="entry name" value="NOS_dom_3"/>
</dbReference>
<keyword evidence="8 11" id="KW-0560">Oxidoreductase</keyword>
<evidence type="ECO:0000256" key="9">
    <source>
        <dbReference type="ARBA" id="ARBA00023004"/>
    </source>
</evidence>
<organism evidence="14 15">
    <name type="scientific">Paenibacillus lemnae</name>
    <dbReference type="NCBI Taxonomy" id="1330551"/>
    <lineage>
        <taxon>Bacteria</taxon>
        <taxon>Bacillati</taxon>
        <taxon>Bacillota</taxon>
        <taxon>Bacilli</taxon>
        <taxon>Bacillales</taxon>
        <taxon>Paenibacillaceae</taxon>
        <taxon>Paenibacillus</taxon>
    </lineage>
</organism>